<dbReference type="InterPro" id="IPR046335">
    <property type="entry name" value="LacI/GalR-like_sensor"/>
</dbReference>
<dbReference type="InterPro" id="IPR000843">
    <property type="entry name" value="HTH_LacI"/>
</dbReference>
<sequence>MAKRKREDDVTPLPVATMEDVARKAGVAISSVSRVLSGHPDVSARMAKKVEEATRALGYEPDILAQSMRSGETRTIGFIITDISNPLFAQVAQSCEQELRKMGYSMILMSSNGDEITESENFAVLRRRRVDGIIASLISEKSSAVKSSLQNLRSPLVLLDRQISGYEYGSVTANHISGTRDAVNHLINQGHREIAFVTGTPDVLTTRERLKGYKKAFAENGLSINENHIRLGNFTEEFAERQTYLLFSSPTVPTAILTGGVGATAGAIRALRSLNLAIGHDVAFVAIDEWPMFDVILPALSSVYRDAEMIGRESARLLLEIMRGAKPRKTVIETHFIIRESSTNKLRSKKKLN</sequence>
<proteinExistence type="predicted"/>
<dbReference type="EMBL" id="CAFAAU010000010">
    <property type="protein sequence ID" value="CAB4803174.1"/>
    <property type="molecule type" value="Genomic_DNA"/>
</dbReference>
<evidence type="ECO:0000313" key="11">
    <source>
        <dbReference type="EMBL" id="CAB5049657.1"/>
    </source>
</evidence>
<dbReference type="SUPFAM" id="SSF47413">
    <property type="entry name" value="lambda repressor-like DNA-binding domains"/>
    <property type="match status" value="1"/>
</dbReference>
<dbReference type="SUPFAM" id="SSF53822">
    <property type="entry name" value="Periplasmic binding protein-like I"/>
    <property type="match status" value="1"/>
</dbReference>
<dbReference type="InterPro" id="IPR028082">
    <property type="entry name" value="Peripla_BP_I"/>
</dbReference>
<dbReference type="Gene3D" id="1.10.260.40">
    <property type="entry name" value="lambda repressor-like DNA-binding domains"/>
    <property type="match status" value="1"/>
</dbReference>
<dbReference type="PANTHER" id="PTHR30146">
    <property type="entry name" value="LACI-RELATED TRANSCRIPTIONAL REPRESSOR"/>
    <property type="match status" value="1"/>
</dbReference>
<dbReference type="CDD" id="cd01392">
    <property type="entry name" value="HTH_LacI"/>
    <property type="match status" value="1"/>
</dbReference>
<dbReference type="EMBL" id="CAFBLC010000019">
    <property type="protein sequence ID" value="CAB4854492.1"/>
    <property type="molecule type" value="Genomic_DNA"/>
</dbReference>
<keyword evidence="2" id="KW-0238">DNA-binding</keyword>
<dbReference type="EMBL" id="CAEZYA010000009">
    <property type="protein sequence ID" value="CAB4700797.1"/>
    <property type="molecule type" value="Genomic_DNA"/>
</dbReference>
<evidence type="ECO:0000259" key="5">
    <source>
        <dbReference type="PROSITE" id="PS50943"/>
    </source>
</evidence>
<evidence type="ECO:0000313" key="10">
    <source>
        <dbReference type="EMBL" id="CAB4988924.1"/>
    </source>
</evidence>
<evidence type="ECO:0000313" key="12">
    <source>
        <dbReference type="EMBL" id="CAB5054561.1"/>
    </source>
</evidence>
<evidence type="ECO:0000313" key="9">
    <source>
        <dbReference type="EMBL" id="CAB4854492.1"/>
    </source>
</evidence>
<dbReference type="PROSITE" id="PS50932">
    <property type="entry name" value="HTH_LACI_2"/>
    <property type="match status" value="1"/>
</dbReference>
<evidence type="ECO:0000256" key="3">
    <source>
        <dbReference type="ARBA" id="ARBA00023163"/>
    </source>
</evidence>
<name>A0A6J6Y589_9ZZZZ</name>
<keyword evidence="3" id="KW-0804">Transcription</keyword>
<dbReference type="Pfam" id="PF00356">
    <property type="entry name" value="LacI"/>
    <property type="match status" value="1"/>
</dbReference>
<dbReference type="GO" id="GO:0000976">
    <property type="term" value="F:transcription cis-regulatory region binding"/>
    <property type="evidence" value="ECO:0007669"/>
    <property type="project" value="TreeGrafter"/>
</dbReference>
<dbReference type="AlphaFoldDB" id="A0A6J6Y589"/>
<evidence type="ECO:0000256" key="2">
    <source>
        <dbReference type="ARBA" id="ARBA00023125"/>
    </source>
</evidence>
<dbReference type="CDD" id="cd06267">
    <property type="entry name" value="PBP1_LacI_sugar_binding-like"/>
    <property type="match status" value="1"/>
</dbReference>
<feature type="domain" description="HTH cro/C1-type" evidence="5">
    <location>
        <begin position="17"/>
        <end position="64"/>
    </location>
</feature>
<dbReference type="InterPro" id="IPR001387">
    <property type="entry name" value="Cro/C1-type_HTH"/>
</dbReference>
<gene>
    <name evidence="6" type="ORF">UFOPK2627_00481</name>
    <name evidence="7" type="ORF">UFOPK2879_01119</name>
    <name evidence="8" type="ORF">UFOPK3078_00497</name>
    <name evidence="9" type="ORF">UFOPK3288_00718</name>
    <name evidence="10" type="ORF">UFOPK3990_00950</name>
    <name evidence="11" type="ORF">UFOPK4245_00818</name>
    <name evidence="12" type="ORF">UFOPK4337_00335</name>
</gene>
<dbReference type="PANTHER" id="PTHR30146:SF109">
    <property type="entry name" value="HTH-TYPE TRANSCRIPTIONAL REGULATOR GALS"/>
    <property type="match status" value="1"/>
</dbReference>
<evidence type="ECO:0000256" key="1">
    <source>
        <dbReference type="ARBA" id="ARBA00023015"/>
    </source>
</evidence>
<feature type="domain" description="HTH lacI-type" evidence="4">
    <location>
        <begin position="16"/>
        <end position="70"/>
    </location>
</feature>
<dbReference type="EMBL" id="CAFBQM010000007">
    <property type="protein sequence ID" value="CAB5054561.1"/>
    <property type="molecule type" value="Genomic_DNA"/>
</dbReference>
<dbReference type="Pfam" id="PF13377">
    <property type="entry name" value="Peripla_BP_3"/>
    <property type="match status" value="1"/>
</dbReference>
<evidence type="ECO:0000259" key="4">
    <source>
        <dbReference type="PROSITE" id="PS50932"/>
    </source>
</evidence>
<dbReference type="EMBL" id="CAFBQD010000019">
    <property type="protein sequence ID" value="CAB5049657.1"/>
    <property type="molecule type" value="Genomic_DNA"/>
</dbReference>
<dbReference type="EMBL" id="CAFBOQ010000028">
    <property type="protein sequence ID" value="CAB4988924.1"/>
    <property type="molecule type" value="Genomic_DNA"/>
</dbReference>
<dbReference type="EMBL" id="CAEZZN010000048">
    <property type="protein sequence ID" value="CAB4773013.1"/>
    <property type="molecule type" value="Genomic_DNA"/>
</dbReference>
<accession>A0A6J6Y589</accession>
<dbReference type="GO" id="GO:0003700">
    <property type="term" value="F:DNA-binding transcription factor activity"/>
    <property type="evidence" value="ECO:0007669"/>
    <property type="project" value="TreeGrafter"/>
</dbReference>
<dbReference type="SMART" id="SM00354">
    <property type="entry name" value="HTH_LACI"/>
    <property type="match status" value="1"/>
</dbReference>
<dbReference type="InterPro" id="IPR010982">
    <property type="entry name" value="Lambda_DNA-bd_dom_sf"/>
</dbReference>
<evidence type="ECO:0000313" key="8">
    <source>
        <dbReference type="EMBL" id="CAB4803174.1"/>
    </source>
</evidence>
<keyword evidence="1" id="KW-0805">Transcription regulation</keyword>
<evidence type="ECO:0000313" key="7">
    <source>
        <dbReference type="EMBL" id="CAB4773013.1"/>
    </source>
</evidence>
<reference evidence="8" key="1">
    <citation type="submission" date="2020-05" db="EMBL/GenBank/DDBJ databases">
        <authorList>
            <person name="Chiriac C."/>
            <person name="Salcher M."/>
            <person name="Ghai R."/>
            <person name="Kavagutti S V."/>
        </authorList>
    </citation>
    <scope>NUCLEOTIDE SEQUENCE</scope>
</reference>
<dbReference type="PROSITE" id="PS50943">
    <property type="entry name" value="HTH_CROC1"/>
    <property type="match status" value="1"/>
</dbReference>
<evidence type="ECO:0000313" key="6">
    <source>
        <dbReference type="EMBL" id="CAB4700797.1"/>
    </source>
</evidence>
<protein>
    <submittedName>
        <fullName evidence="8">Unannotated protein</fullName>
    </submittedName>
</protein>
<organism evidence="8">
    <name type="scientific">freshwater metagenome</name>
    <dbReference type="NCBI Taxonomy" id="449393"/>
    <lineage>
        <taxon>unclassified sequences</taxon>
        <taxon>metagenomes</taxon>
        <taxon>ecological metagenomes</taxon>
    </lineage>
</organism>
<dbReference type="Gene3D" id="3.40.50.2300">
    <property type="match status" value="2"/>
</dbReference>